<gene>
    <name evidence="1" type="ORF">S01H4_39825</name>
</gene>
<organism evidence="1">
    <name type="scientific">marine sediment metagenome</name>
    <dbReference type="NCBI Taxonomy" id="412755"/>
    <lineage>
        <taxon>unclassified sequences</taxon>
        <taxon>metagenomes</taxon>
        <taxon>ecological metagenomes</taxon>
    </lineage>
</organism>
<accession>X1DBR0</accession>
<comment type="caution">
    <text evidence="1">The sequence shown here is derived from an EMBL/GenBank/DDBJ whole genome shotgun (WGS) entry which is preliminary data.</text>
</comment>
<protein>
    <submittedName>
        <fullName evidence="1">Uncharacterized protein</fullName>
    </submittedName>
</protein>
<dbReference type="EMBL" id="BART01021621">
    <property type="protein sequence ID" value="GAH02469.1"/>
    <property type="molecule type" value="Genomic_DNA"/>
</dbReference>
<sequence length="43" mass="5226">MFPTWRLKVRDARRALEAGRWDEAAQLLERRSLREFWPAKKLA</sequence>
<dbReference type="AlphaFoldDB" id="X1DBR0"/>
<feature type="non-terminal residue" evidence="1">
    <location>
        <position position="43"/>
    </location>
</feature>
<name>X1DBR0_9ZZZZ</name>
<evidence type="ECO:0000313" key="1">
    <source>
        <dbReference type="EMBL" id="GAH02469.1"/>
    </source>
</evidence>
<proteinExistence type="predicted"/>
<reference evidence="1" key="1">
    <citation type="journal article" date="2014" name="Front. Microbiol.">
        <title>High frequency of phylogenetically diverse reductive dehalogenase-homologous genes in deep subseafloor sedimentary metagenomes.</title>
        <authorList>
            <person name="Kawai M."/>
            <person name="Futagami T."/>
            <person name="Toyoda A."/>
            <person name="Takaki Y."/>
            <person name="Nishi S."/>
            <person name="Hori S."/>
            <person name="Arai W."/>
            <person name="Tsubouchi T."/>
            <person name="Morono Y."/>
            <person name="Uchiyama I."/>
            <person name="Ito T."/>
            <person name="Fujiyama A."/>
            <person name="Inagaki F."/>
            <person name="Takami H."/>
        </authorList>
    </citation>
    <scope>NUCLEOTIDE SEQUENCE</scope>
    <source>
        <strain evidence="1">Expedition CK06-06</strain>
    </source>
</reference>